<name>A0A497JI28_9ARCH</name>
<comment type="similarity">
    <text evidence="4">Belongs to the eukaryotic ribosomal protein eL30 family.</text>
</comment>
<dbReference type="Pfam" id="PF01248">
    <property type="entry name" value="Ribosomal_L7Ae"/>
    <property type="match status" value="1"/>
</dbReference>
<dbReference type="SUPFAM" id="SSF55315">
    <property type="entry name" value="L30e-like"/>
    <property type="match status" value="1"/>
</dbReference>
<evidence type="ECO:0000313" key="6">
    <source>
        <dbReference type="EMBL" id="RLG71175.1"/>
    </source>
</evidence>
<dbReference type="GO" id="GO:0006412">
    <property type="term" value="P:translation"/>
    <property type="evidence" value="ECO:0007669"/>
    <property type="project" value="UniProtKB-UniRule"/>
</dbReference>
<comment type="caution">
    <text evidence="6">The sequence shown here is derived from an EMBL/GenBank/DDBJ whole genome shotgun (WGS) entry which is preliminary data.</text>
</comment>
<dbReference type="Proteomes" id="UP000278031">
    <property type="component" value="Unassembled WGS sequence"/>
</dbReference>
<evidence type="ECO:0000313" key="7">
    <source>
        <dbReference type="Proteomes" id="UP000278031"/>
    </source>
</evidence>
<evidence type="ECO:0000256" key="1">
    <source>
        <dbReference type="ARBA" id="ARBA00022980"/>
    </source>
</evidence>
<dbReference type="GO" id="GO:0003723">
    <property type="term" value="F:RNA binding"/>
    <property type="evidence" value="ECO:0007669"/>
    <property type="project" value="InterPro"/>
</dbReference>
<dbReference type="Gene3D" id="3.30.1330.30">
    <property type="match status" value="1"/>
</dbReference>
<dbReference type="InterPro" id="IPR000231">
    <property type="entry name" value="Ribosomal_eL30"/>
</dbReference>
<evidence type="ECO:0000256" key="2">
    <source>
        <dbReference type="ARBA" id="ARBA00023274"/>
    </source>
</evidence>
<feature type="domain" description="Ribosomal protein eL8/eL30/eS12/Gadd45" evidence="5">
    <location>
        <begin position="3"/>
        <end position="94"/>
    </location>
</feature>
<dbReference type="AlphaFoldDB" id="A0A497JI28"/>
<protein>
    <recommendedName>
        <fullName evidence="3 4">Large ribosomal subunit protein eL30</fullName>
    </recommendedName>
</protein>
<gene>
    <name evidence="4" type="primary">rpl30e</name>
    <name evidence="6" type="ORF">DRO04_00355</name>
</gene>
<evidence type="ECO:0000259" key="5">
    <source>
        <dbReference type="Pfam" id="PF01248"/>
    </source>
</evidence>
<dbReference type="InterPro" id="IPR004038">
    <property type="entry name" value="Ribosomal_eL8/eL30/eS12/Gad45"/>
</dbReference>
<organism evidence="6 7">
    <name type="scientific">Candidatus Iainarchaeum sp</name>
    <dbReference type="NCBI Taxonomy" id="3101447"/>
    <lineage>
        <taxon>Archaea</taxon>
        <taxon>Candidatus Iainarchaeota</taxon>
        <taxon>Candidatus Iainarchaeia</taxon>
        <taxon>Candidatus Iainarchaeales</taxon>
        <taxon>Candidatus Iainarchaeaceae</taxon>
        <taxon>Candidatus Iainarchaeum</taxon>
    </lineage>
</organism>
<keyword evidence="1 4" id="KW-0689">Ribosomal protein</keyword>
<dbReference type="HAMAP" id="MF_00481">
    <property type="entry name" value="Ribosomal_eL30"/>
    <property type="match status" value="1"/>
</dbReference>
<proteinExistence type="inferred from homology"/>
<sequence length="105" mass="11649">MTFETELRRAVDTGKVIFGTRRTAKTLMNGEGKLLILSSNMPKSQKEKLQHIASLHNIAVKHAEITSKELGEICGKPFGILALLVLDPGRSKILQKPKSRKKAKK</sequence>
<keyword evidence="2 4" id="KW-0687">Ribonucleoprotein</keyword>
<dbReference type="GO" id="GO:0022625">
    <property type="term" value="C:cytosolic large ribosomal subunit"/>
    <property type="evidence" value="ECO:0007669"/>
    <property type="project" value="InterPro"/>
</dbReference>
<dbReference type="EMBL" id="QMWP01000006">
    <property type="protein sequence ID" value="RLG71175.1"/>
    <property type="molecule type" value="Genomic_DNA"/>
</dbReference>
<dbReference type="InterPro" id="IPR029064">
    <property type="entry name" value="Ribosomal_eL30-like_sf"/>
</dbReference>
<evidence type="ECO:0000256" key="4">
    <source>
        <dbReference type="HAMAP-Rule" id="MF_00481"/>
    </source>
</evidence>
<dbReference type="NCBIfam" id="NF002172">
    <property type="entry name" value="PRK01018.1"/>
    <property type="match status" value="1"/>
</dbReference>
<dbReference type="GO" id="GO:0003735">
    <property type="term" value="F:structural constituent of ribosome"/>
    <property type="evidence" value="ECO:0007669"/>
    <property type="project" value="InterPro"/>
</dbReference>
<dbReference type="InterPro" id="IPR039109">
    <property type="entry name" value="Ribosomal_eL30-like"/>
</dbReference>
<evidence type="ECO:0000256" key="3">
    <source>
        <dbReference type="ARBA" id="ARBA00035231"/>
    </source>
</evidence>
<accession>A0A497JI28</accession>
<reference evidence="6 7" key="1">
    <citation type="submission" date="2018-06" db="EMBL/GenBank/DDBJ databases">
        <title>Extensive metabolic versatility and redundancy in microbially diverse, dynamic hydrothermal sediments.</title>
        <authorList>
            <person name="Dombrowski N."/>
            <person name="Teske A."/>
            <person name="Baker B.J."/>
        </authorList>
    </citation>
    <scope>NUCLEOTIDE SEQUENCE [LARGE SCALE GENOMIC DNA]</scope>
    <source>
        <strain evidence="6">B51_G17</strain>
    </source>
</reference>
<dbReference type="PANTHER" id="PTHR11449">
    <property type="entry name" value="RIBOSOMAL PROTEIN L30"/>
    <property type="match status" value="1"/>
</dbReference>